<feature type="coiled-coil region" evidence="1">
    <location>
        <begin position="679"/>
        <end position="713"/>
    </location>
</feature>
<gene>
    <name evidence="3" type="ORF">MNBD_GAMMA22-2572</name>
</gene>
<dbReference type="EMBL" id="UOFS01000023">
    <property type="protein sequence ID" value="VAW95492.1"/>
    <property type="molecule type" value="Genomic_DNA"/>
</dbReference>
<dbReference type="GO" id="GO:0003824">
    <property type="term" value="F:catalytic activity"/>
    <property type="evidence" value="ECO:0007669"/>
    <property type="project" value="UniProtKB-ARBA"/>
</dbReference>
<sequence>YYDQRLVAKQIRLLTGQRFLLNAKDDNEQYKQLADAAAAERERLGLEIGVALSLEQLDQLQENIIWYVETTVGDKTVLVPRLYLSKPTRIQVAENKAALIQGKDVILDTGNVLNEGAIISQAALDIRTEDQIDNRGGSIIAGTSLDITAGGDLISESTWWKTLLGADKRETINRRALIKSGGNMSLDAQGDIQLIASEIDSNANTAISSGGELNLTALKLASTRNWRDSNGNWNYTNNKVELATTKLKSKGNLVLSSLGNVLLQSSDIETEANVTIDAGDSFNMIALQTLDSTSGVKKNKKMWSTTTNRSQKTTKNFQQASLTAIGNINITSETDTTVIASSIKSDADINIHSNSGNISLIAAVDTDFEQQQFNKKGFSYQKKTDTGELKQTLNSTLINSGNDLSLTTGTKSQDSNNEDATQLGNIVISGSLLSSAGNMTFGNNVLEKNTNGLQTLTADNSYRINNLLFDTVVVNNKTWSFSQKNARGLGIVGKLFTGGELLRIDALEKQLLEQRGSDAKAGGNLLAKTTGKIQFRGANLEVKGTGTFDALDDIEIISAINRRTENKVNVLATANGVSFDWDGSRASVGIDADYKKNVSNQEKYSNKSSVLNFGGDLSLLSDNNILLSASTLKTSGSLTLAAKKALSVMSADDILQRAESLTKAQARASVGVGNVYLDFAQSLARLNAAKKKVQQAKRDLAAFNKEITQMQVDLKKGLVTKDDIRLRKRDKKYYIANVALAAVNLVNSAVQVTAAGSAAGIGASTSMGTGFYVDVKFEINGSKTKKSFESTQSIASNLIAANDMSLTATDDVTIRGSNIRVQNNLSINSDNNVLIEAALNENNSTTKRNAFNASMSFGTNGVNGGPKNLAKIFSVGRQSFGLGASSGFDRRNSTTWSNSTVVAGKKLTINSNKDTDIVGATVQAEDIALSIGGDLTVQSRQSKINSRGKDFGIKLGSNSSGLNIARRNQDKRWVDNMTRLIGSKSVSIETKGKTSLVGAVIAQIDKDGVDGGNLNLKTTSFESKDLIDFDRSSNFKFDISSSLFGINKVFTKTKNKSKNAKTLKNTRTSKKSSNKNKTKPKINKIYKDKSSLKLSNSGYVRGQNTLATLGKGEVTSWDDKPILLASLNRDINSLQIVTANRKTGGLNVDVSIDHRMLSKKGWKDISKDTKATIKNIRDISKSISTVIKDKRYDIQNLGQVIKTNIINTKLDDILSRKNNKLLKAIKSKNPEKSLKALRQFARIVQNELGINLNKILFYDSNKTNSSSLKKLTILGAYITGKSTQKGNIFINTGGVLSKKIMITTLLHEIYEQEYAAGRNYLLFKTKYNKKEDLADFSGENFISRLNTETVTALANTSQQQRFDIRNSKEVAYGSLMANQVGSAKVEYRELNLEQLYKIAEMADGNKATERRLLDAACYLMKCAAQIPYDVK</sequence>
<dbReference type="InterPro" id="IPR025157">
    <property type="entry name" value="Hemagglutinin_rpt"/>
</dbReference>
<evidence type="ECO:0000256" key="2">
    <source>
        <dbReference type="SAM" id="MobiDB-lite"/>
    </source>
</evidence>
<feature type="non-terminal residue" evidence="3">
    <location>
        <position position="1431"/>
    </location>
</feature>
<organism evidence="3">
    <name type="scientific">hydrothermal vent metagenome</name>
    <dbReference type="NCBI Taxonomy" id="652676"/>
    <lineage>
        <taxon>unclassified sequences</taxon>
        <taxon>metagenomes</taxon>
        <taxon>ecological metagenomes</taxon>
    </lineage>
</organism>
<feature type="region of interest" description="Disordered" evidence="2">
    <location>
        <begin position="1055"/>
        <end position="1080"/>
    </location>
</feature>
<feature type="coiled-coil region" evidence="1">
    <location>
        <begin position="20"/>
        <end position="47"/>
    </location>
</feature>
<evidence type="ECO:0000256" key="1">
    <source>
        <dbReference type="SAM" id="Coils"/>
    </source>
</evidence>
<accession>A0A3B1A6V8</accession>
<dbReference type="NCBIfam" id="TIGR01731">
    <property type="entry name" value="fil_hemag_20aa"/>
    <property type="match status" value="2"/>
</dbReference>
<feature type="compositionally biased region" description="Basic residues" evidence="2">
    <location>
        <begin position="1067"/>
        <end position="1080"/>
    </location>
</feature>
<name>A0A3B1A6V8_9ZZZZ</name>
<dbReference type="Pfam" id="PF13332">
    <property type="entry name" value="Fil_haemagg_2"/>
    <property type="match status" value="3"/>
</dbReference>
<protein>
    <submittedName>
        <fullName evidence="3">Uncharacterized protein</fullName>
    </submittedName>
</protein>
<proteinExistence type="predicted"/>
<dbReference type="InterPro" id="IPR010069">
    <property type="entry name" value="CdiA_FHA1_rpt"/>
</dbReference>
<evidence type="ECO:0000313" key="3">
    <source>
        <dbReference type="EMBL" id="VAW95492.1"/>
    </source>
</evidence>
<reference evidence="3" key="1">
    <citation type="submission" date="2018-06" db="EMBL/GenBank/DDBJ databases">
        <authorList>
            <person name="Zhirakovskaya E."/>
        </authorList>
    </citation>
    <scope>NUCLEOTIDE SEQUENCE</scope>
</reference>
<feature type="non-terminal residue" evidence="3">
    <location>
        <position position="1"/>
    </location>
</feature>
<keyword evidence="1" id="KW-0175">Coiled coil</keyword>